<dbReference type="GO" id="GO:0000166">
    <property type="term" value="F:nucleotide binding"/>
    <property type="evidence" value="ECO:0007669"/>
    <property type="project" value="InterPro"/>
</dbReference>
<proteinExistence type="predicted"/>
<dbReference type="Gene3D" id="1.10.150.80">
    <property type="entry name" value="HRDC domain"/>
    <property type="match status" value="1"/>
</dbReference>
<protein>
    <recommendedName>
        <fullName evidence="1">HRDC domain-containing protein</fullName>
    </recommendedName>
</protein>
<dbReference type="AlphaFoldDB" id="A0A444XGH9"/>
<organism evidence="2 3">
    <name type="scientific">Arachis hypogaea</name>
    <name type="common">Peanut</name>
    <dbReference type="NCBI Taxonomy" id="3818"/>
    <lineage>
        <taxon>Eukaryota</taxon>
        <taxon>Viridiplantae</taxon>
        <taxon>Streptophyta</taxon>
        <taxon>Embryophyta</taxon>
        <taxon>Tracheophyta</taxon>
        <taxon>Spermatophyta</taxon>
        <taxon>Magnoliopsida</taxon>
        <taxon>eudicotyledons</taxon>
        <taxon>Gunneridae</taxon>
        <taxon>Pentapetalae</taxon>
        <taxon>rosids</taxon>
        <taxon>fabids</taxon>
        <taxon>Fabales</taxon>
        <taxon>Fabaceae</taxon>
        <taxon>Papilionoideae</taxon>
        <taxon>50 kb inversion clade</taxon>
        <taxon>dalbergioids sensu lato</taxon>
        <taxon>Dalbergieae</taxon>
        <taxon>Pterocarpus clade</taxon>
        <taxon>Arachis</taxon>
    </lineage>
</organism>
<dbReference type="Pfam" id="PF00570">
    <property type="entry name" value="HRDC"/>
    <property type="match status" value="1"/>
</dbReference>
<dbReference type="SMART" id="SM00341">
    <property type="entry name" value="HRDC"/>
    <property type="match status" value="1"/>
</dbReference>
<evidence type="ECO:0000259" key="1">
    <source>
        <dbReference type="PROSITE" id="PS50967"/>
    </source>
</evidence>
<dbReference type="FunFam" id="1.10.150.80:FF:000011">
    <property type="entry name" value="ATP-dependent DNA helicase"/>
    <property type="match status" value="1"/>
</dbReference>
<dbReference type="EMBL" id="SDMP01000019">
    <property type="protein sequence ID" value="RYQ88894.1"/>
    <property type="molecule type" value="Genomic_DNA"/>
</dbReference>
<sequence>MLHGKVERQLYQMLLEERLKLARSVGTAPYAICGDQTIKKITLVRPSTKARLANIDGVNQHLVTKYGDHFLRVIQQLSQGLNLSLDGEANLLNNEVRKLSTVSVKNSSKKLTPAKFEAWKMWHEDGLSIQMIAVCHYSIVTLSDLSFMCL</sequence>
<dbReference type="InterPro" id="IPR044876">
    <property type="entry name" value="HRDC_dom_sf"/>
</dbReference>
<dbReference type="PROSITE" id="PS50967">
    <property type="entry name" value="HRDC"/>
    <property type="match status" value="1"/>
</dbReference>
<gene>
    <name evidence="2" type="ORF">Ahy_B09g095816</name>
</gene>
<evidence type="ECO:0000313" key="2">
    <source>
        <dbReference type="EMBL" id="RYQ88894.1"/>
    </source>
</evidence>
<dbReference type="GO" id="GO:0003676">
    <property type="term" value="F:nucleic acid binding"/>
    <property type="evidence" value="ECO:0007669"/>
    <property type="project" value="InterPro"/>
</dbReference>
<accession>A0A444XGH9</accession>
<dbReference type="SUPFAM" id="SSF47819">
    <property type="entry name" value="HRDC-like"/>
    <property type="match status" value="1"/>
</dbReference>
<reference evidence="2 3" key="1">
    <citation type="submission" date="2019-01" db="EMBL/GenBank/DDBJ databases">
        <title>Sequencing of cultivated peanut Arachis hypogaea provides insights into genome evolution and oil improvement.</title>
        <authorList>
            <person name="Chen X."/>
        </authorList>
    </citation>
    <scope>NUCLEOTIDE SEQUENCE [LARGE SCALE GENOMIC DNA]</scope>
    <source>
        <strain evidence="3">cv. Fuhuasheng</strain>
        <tissue evidence="2">Leaves</tissue>
    </source>
</reference>
<name>A0A444XGH9_ARAHY</name>
<dbReference type="InterPro" id="IPR010997">
    <property type="entry name" value="HRDC-like_sf"/>
</dbReference>
<dbReference type="Proteomes" id="UP000289738">
    <property type="component" value="Chromosome B09"/>
</dbReference>
<dbReference type="InterPro" id="IPR002121">
    <property type="entry name" value="HRDC_dom"/>
</dbReference>
<comment type="caution">
    <text evidence="2">The sequence shown here is derived from an EMBL/GenBank/DDBJ whole genome shotgun (WGS) entry which is preliminary data.</text>
</comment>
<evidence type="ECO:0000313" key="3">
    <source>
        <dbReference type="Proteomes" id="UP000289738"/>
    </source>
</evidence>
<feature type="domain" description="HRDC" evidence="1">
    <location>
        <begin position="4"/>
        <end position="84"/>
    </location>
</feature>
<keyword evidence="3" id="KW-1185">Reference proteome</keyword>